<evidence type="ECO:0000313" key="2">
    <source>
        <dbReference type="Proteomes" id="UP000309885"/>
    </source>
</evidence>
<proteinExistence type="predicted"/>
<dbReference type="Proteomes" id="UP000309885">
    <property type="component" value="Unassembled WGS sequence"/>
</dbReference>
<dbReference type="EMBL" id="VBWO01000001">
    <property type="protein sequence ID" value="TLF41835.1"/>
    <property type="molecule type" value="Genomic_DNA"/>
</dbReference>
<name>A0A5R8LWY2_LACZE</name>
<dbReference type="InterPro" id="IPR037914">
    <property type="entry name" value="SpoVT-AbrB_sf"/>
</dbReference>
<organism evidence="1 2">
    <name type="scientific">Lacticaseibacillus zeae</name>
    <name type="common">Lactobacillus zeae</name>
    <dbReference type="NCBI Taxonomy" id="57037"/>
    <lineage>
        <taxon>Bacteria</taxon>
        <taxon>Bacillati</taxon>
        <taxon>Bacillota</taxon>
        <taxon>Bacilli</taxon>
        <taxon>Lactobacillales</taxon>
        <taxon>Lactobacillaceae</taxon>
        <taxon>Lacticaseibacillus</taxon>
    </lineage>
</organism>
<dbReference type="Gene3D" id="2.10.260.10">
    <property type="match status" value="1"/>
</dbReference>
<comment type="caution">
    <text evidence="1">The sequence shown here is derived from an EMBL/GenBank/DDBJ whole genome shotgun (WGS) entry which is preliminary data.</text>
</comment>
<dbReference type="AlphaFoldDB" id="A0A5R8LWY2"/>
<dbReference type="SUPFAM" id="SSF89447">
    <property type="entry name" value="AbrB/MazE/MraZ-like"/>
    <property type="match status" value="1"/>
</dbReference>
<gene>
    <name evidence="1" type="ORF">FEI15_01095</name>
</gene>
<evidence type="ECO:0000313" key="1">
    <source>
        <dbReference type="EMBL" id="TLF41835.1"/>
    </source>
</evidence>
<sequence>MAGSSLVAPRALKRNSFRANLSSKGHIPIPSEIHRQSGIKKNTQLEFSTRPDGDLTVHVIHEKDEANEEKLIKTIRHLQKQYRIGLEYLKEK</sequence>
<protein>
    <submittedName>
        <fullName evidence="1">AbrB family transcriptional regulator</fullName>
    </submittedName>
</protein>
<reference evidence="1 2" key="1">
    <citation type="submission" date="2019-05" db="EMBL/GenBank/DDBJ databases">
        <title>Genome-based reclassification of Lactobacillus casei as Lactobacillus casei subsp. casei. subsp.nov., description of Lactobacillus casei subsp. zeae subsp. nov., and emended description of Lactobacillus casei.</title>
        <authorList>
            <person name="Huang C.-H."/>
        </authorList>
    </citation>
    <scope>NUCLEOTIDE SEQUENCE [LARGE SCALE GENOMIC DNA]</scope>
    <source>
        <strain evidence="1 2">CRBIP24.44</strain>
    </source>
</reference>
<accession>A0A5R8LWY2</accession>